<comment type="function">
    <text evidence="7">Catalyzes the isomerization of citrate to isocitrate via cis-aconitate.</text>
</comment>
<dbReference type="NCBIfam" id="NF009520">
    <property type="entry name" value="PRK12881.1"/>
    <property type="match status" value="1"/>
</dbReference>
<dbReference type="OrthoDB" id="2279155at2759"/>
<keyword evidence="12" id="KW-1185">Reference proteome</keyword>
<reference evidence="11" key="1">
    <citation type="submission" date="2013-12" db="EMBL/GenBank/DDBJ databases">
        <authorList>
            <person name="Omoto C.K."/>
            <person name="Sibley D."/>
            <person name="Venepally P."/>
            <person name="Hadjithomas M."/>
            <person name="Karamycheva S."/>
            <person name="Brunk B."/>
            <person name="Roos D."/>
            <person name="Caler E."/>
            <person name="Lorenzi H."/>
        </authorList>
    </citation>
    <scope>NUCLEOTIDE SEQUENCE</scope>
</reference>
<dbReference type="GO" id="GO:0051539">
    <property type="term" value="F:4 iron, 4 sulfur cluster binding"/>
    <property type="evidence" value="ECO:0007669"/>
    <property type="project" value="UniProtKB-KW"/>
</dbReference>
<feature type="domain" description="Aconitase A/isopropylmalate dehydratase small subunit swivel" evidence="10">
    <location>
        <begin position="741"/>
        <end position="868"/>
    </location>
</feature>
<dbReference type="GeneID" id="22913107"/>
<evidence type="ECO:0000313" key="11">
    <source>
        <dbReference type="EMBL" id="EZG63179.1"/>
    </source>
</evidence>
<keyword evidence="6 7" id="KW-0456">Lyase</keyword>
<evidence type="ECO:0000256" key="6">
    <source>
        <dbReference type="ARBA" id="ARBA00023239"/>
    </source>
</evidence>
<comment type="catalytic activity">
    <reaction evidence="7">
        <text>citrate = D-threo-isocitrate</text>
        <dbReference type="Rhea" id="RHEA:10336"/>
        <dbReference type="ChEBI" id="CHEBI:15562"/>
        <dbReference type="ChEBI" id="CHEBI:16947"/>
        <dbReference type="EC" id="4.2.1.3"/>
    </reaction>
</comment>
<dbReference type="PROSITE" id="PS00450">
    <property type="entry name" value="ACONITASE_1"/>
    <property type="match status" value="1"/>
</dbReference>
<dbReference type="FunFam" id="3.20.19.10:FF:000001">
    <property type="entry name" value="Aconitate hydratase"/>
    <property type="match status" value="1"/>
</dbReference>
<evidence type="ECO:0000259" key="10">
    <source>
        <dbReference type="Pfam" id="PF00694"/>
    </source>
</evidence>
<evidence type="ECO:0000256" key="3">
    <source>
        <dbReference type="ARBA" id="ARBA00022723"/>
    </source>
</evidence>
<dbReference type="NCBIfam" id="NF006757">
    <property type="entry name" value="PRK09277.1"/>
    <property type="match status" value="1"/>
</dbReference>
<dbReference type="InterPro" id="IPR044137">
    <property type="entry name" value="AcnA_IRP_Swivel"/>
</dbReference>
<dbReference type="Pfam" id="PF00330">
    <property type="entry name" value="Aconitase"/>
    <property type="match status" value="1"/>
</dbReference>
<evidence type="ECO:0000313" key="12">
    <source>
        <dbReference type="Proteomes" id="UP000019763"/>
    </source>
</evidence>
<dbReference type="EMBL" id="AFNH02000655">
    <property type="protein sequence ID" value="EZG63179.1"/>
    <property type="molecule type" value="Genomic_DNA"/>
</dbReference>
<dbReference type="GO" id="GO:0003994">
    <property type="term" value="F:aconitate hydratase activity"/>
    <property type="evidence" value="ECO:0007669"/>
    <property type="project" value="UniProtKB-EC"/>
</dbReference>
<dbReference type="InterPro" id="IPR015931">
    <property type="entry name" value="Acnase/IPM_dHydase_lsu_aba_1/3"/>
</dbReference>
<dbReference type="Gene3D" id="6.10.190.10">
    <property type="match status" value="1"/>
</dbReference>
<dbReference type="InterPro" id="IPR001030">
    <property type="entry name" value="Acoase/IPM_deHydtase_lsu_aba"/>
</dbReference>
<evidence type="ECO:0000256" key="7">
    <source>
        <dbReference type="RuleBase" id="RU361275"/>
    </source>
</evidence>
<dbReference type="InterPro" id="IPR018136">
    <property type="entry name" value="Aconitase_4Fe-4S_BS"/>
</dbReference>
<keyword evidence="5 7" id="KW-0411">Iron-sulfur</keyword>
<dbReference type="InterPro" id="IPR006249">
    <property type="entry name" value="Aconitase/IRP2"/>
</dbReference>
<protein>
    <recommendedName>
        <fullName evidence="7">Aconitate hydratase</fullName>
        <shortName evidence="7">Aconitase</shortName>
        <ecNumber evidence="7">4.2.1.3</ecNumber>
    </recommendedName>
</protein>
<dbReference type="CDD" id="cd01580">
    <property type="entry name" value="AcnA_IRP_Swivel"/>
    <property type="match status" value="1"/>
</dbReference>
<dbReference type="GO" id="GO:0046872">
    <property type="term" value="F:metal ion binding"/>
    <property type="evidence" value="ECO:0007669"/>
    <property type="project" value="UniProtKB-KW"/>
</dbReference>
<dbReference type="eggNOG" id="KOG0452">
    <property type="taxonomic scope" value="Eukaryota"/>
</dbReference>
<dbReference type="PRINTS" id="PR00415">
    <property type="entry name" value="ACONITASE"/>
</dbReference>
<dbReference type="InterPro" id="IPR015928">
    <property type="entry name" value="Aconitase/3IPM_dehydase_swvl"/>
</dbReference>
<comment type="cofactor">
    <cofactor evidence="1">
        <name>[4Fe-4S] cluster</name>
        <dbReference type="ChEBI" id="CHEBI:49883"/>
    </cofactor>
</comment>
<gene>
    <name evidence="11" type="ORF">GNI_087170</name>
</gene>
<proteinExistence type="inferred from homology"/>
<dbReference type="InterPro" id="IPR036008">
    <property type="entry name" value="Aconitase_4Fe-4S_dom"/>
</dbReference>
<keyword evidence="4 7" id="KW-0408">Iron</keyword>
<dbReference type="RefSeq" id="XP_011130695.1">
    <property type="nucleotide sequence ID" value="XM_011132393.1"/>
</dbReference>
<dbReference type="VEuPathDB" id="CryptoDB:GNI_087170"/>
<feature type="domain" description="Aconitase/3-isopropylmalate dehydratase large subunit alpha/beta/alpha" evidence="9">
    <location>
        <begin position="87"/>
        <end position="613"/>
    </location>
</feature>
<dbReference type="NCBIfam" id="TIGR01341">
    <property type="entry name" value="aconitase_1"/>
    <property type="match status" value="1"/>
</dbReference>
<keyword evidence="7" id="KW-0004">4Fe-4S</keyword>
<sequence length="942" mass="103212">MLTHPFDQSVQQIDEYSYFNLRHIAKDKLVDWLDVHSFVHSYKFFFEDELPFCIRVLLENVVRNCDNFKVTTEDVNRILKWTDGVREEIPFKPARVLLQDFTGVPSGVDLAAMRSAVVKLGGSSDKVNPLVPVDLVIDHSVAVDDHGSEASYRKNEELEFIRNEERFAFLKWAQSAFNNLRVVPPGSGICHQVNLEYLGRVAFIDNGDEPAANTDGAKTDGGKTDGAKTDGGKTDGGKTTDTSRTRPKMIYPDTVVGTDSHTTMISGLGILGWGVGGIEAEAVMLGQPICMLLPDVIGVKVSGTLPVGVTATDLVLKVAQILRQEKVVGKLVEFFGPGLSNLSIADRATISNMSPEFGCTTTYFPCDEQTCEYIRATGRNAEIVEKYFRANSLFRTQDAPVPKYTKVLEIDLAAQQPAIAGPKRPHDYNLVKTLFAEFPKQLIAPTGFRGFGLSEEAAEHSCDITLGDETFTIRHGQVVLAAITSCTNTSNPSVMIAAGLLCQKASRLGLKAKPFVKCSLSPGSHVVQAYLEQGGLYEDMKKVGFFLTGFGCQSCIGNSGDLLPEVITAITEKDLVAAAVLSGNRNFEGRVNPHTRANYLASPPLVVAYALAGRIDFDFEKEPLGKSEEQDIFLKDLWPSNSEIKVYMQQQLTPDLFEKAYSTIMKGSMNWQQMAVSQGDLYEWNPASTYVHEPPFFDDLTPEPKPLKAITDAYCLLSLGDSITTDHISPAGKIALNSPAAQYLISKGVEPKMFNSYGSRRGHDEVMVRGTLANIRLINKMASKVGPIARHVPSGEELSVFDVAMRYKQSSKQCIILAGSEYGSGSSRDWAAKGVKLLGVVAVIAKSFERIHRSNLVGMGVLPLQFLEDQDANTLQLTGDELYSIDVPKVGVRSNVLVLLSDGRSFETVCRIDTPVELDYYTHGGILNYVLREMAASAKKKA</sequence>
<dbReference type="SUPFAM" id="SSF52016">
    <property type="entry name" value="LeuD/IlvD-like"/>
    <property type="match status" value="1"/>
</dbReference>
<dbReference type="Proteomes" id="UP000019763">
    <property type="component" value="Unassembled WGS sequence"/>
</dbReference>
<organism evidence="11 12">
    <name type="scientific">Gregarina niphandrodes</name>
    <name type="common">Septate eugregarine</name>
    <dbReference type="NCBI Taxonomy" id="110365"/>
    <lineage>
        <taxon>Eukaryota</taxon>
        <taxon>Sar</taxon>
        <taxon>Alveolata</taxon>
        <taxon>Apicomplexa</taxon>
        <taxon>Conoidasida</taxon>
        <taxon>Gregarinasina</taxon>
        <taxon>Eugregarinorida</taxon>
        <taxon>Gregarinidae</taxon>
        <taxon>Gregarina</taxon>
    </lineage>
</organism>
<feature type="region of interest" description="Disordered" evidence="8">
    <location>
        <begin position="210"/>
        <end position="246"/>
    </location>
</feature>
<dbReference type="Pfam" id="PF00694">
    <property type="entry name" value="Aconitase_C"/>
    <property type="match status" value="1"/>
</dbReference>
<evidence type="ECO:0000259" key="9">
    <source>
        <dbReference type="Pfam" id="PF00330"/>
    </source>
</evidence>
<evidence type="ECO:0000256" key="2">
    <source>
        <dbReference type="ARBA" id="ARBA00007185"/>
    </source>
</evidence>
<dbReference type="InterPro" id="IPR000573">
    <property type="entry name" value="AconitaseA/IPMdHydase_ssu_swvl"/>
</dbReference>
<dbReference type="Gene3D" id="3.30.499.10">
    <property type="entry name" value="Aconitase, domain 3"/>
    <property type="match status" value="3"/>
</dbReference>
<dbReference type="OMA" id="NGGIMQY"/>
<dbReference type="AlphaFoldDB" id="A0A023B5X3"/>
<feature type="compositionally biased region" description="Basic and acidic residues" evidence="8">
    <location>
        <begin position="217"/>
        <end position="244"/>
    </location>
</feature>
<keyword evidence="3" id="KW-0479">Metal-binding</keyword>
<dbReference type="SUPFAM" id="SSF53732">
    <property type="entry name" value="Aconitase iron-sulfur domain"/>
    <property type="match status" value="1"/>
</dbReference>
<accession>A0A023B5X3</accession>
<comment type="similarity">
    <text evidence="2 7">Belongs to the aconitase/IPM isomerase family.</text>
</comment>
<evidence type="ECO:0000256" key="5">
    <source>
        <dbReference type="ARBA" id="ARBA00023014"/>
    </source>
</evidence>
<comment type="caution">
    <text evidence="11">The sequence shown here is derived from an EMBL/GenBank/DDBJ whole genome shotgun (WGS) entry which is preliminary data.</text>
</comment>
<evidence type="ECO:0000256" key="4">
    <source>
        <dbReference type="ARBA" id="ARBA00023004"/>
    </source>
</evidence>
<evidence type="ECO:0000256" key="1">
    <source>
        <dbReference type="ARBA" id="ARBA00001966"/>
    </source>
</evidence>
<evidence type="ECO:0000256" key="8">
    <source>
        <dbReference type="SAM" id="MobiDB-lite"/>
    </source>
</evidence>
<dbReference type="EC" id="4.2.1.3" evidence="7"/>
<dbReference type="Gene3D" id="3.20.19.10">
    <property type="entry name" value="Aconitase, domain 4"/>
    <property type="match status" value="1"/>
</dbReference>
<name>A0A023B5X3_GRENI</name>
<dbReference type="PANTHER" id="PTHR11670">
    <property type="entry name" value="ACONITASE/IRON-RESPONSIVE ELEMENT FAMILY MEMBER"/>
    <property type="match status" value="1"/>
</dbReference>